<proteinExistence type="predicted"/>
<evidence type="ECO:0000313" key="2">
    <source>
        <dbReference type="EnsemblMetazoa" id="LLOJ008742-PA"/>
    </source>
</evidence>
<evidence type="ECO:0000313" key="3">
    <source>
        <dbReference type="Proteomes" id="UP000092461"/>
    </source>
</evidence>
<dbReference type="VEuPathDB" id="VectorBase:LLOJ008742"/>
<dbReference type="EnsemblMetazoa" id="LLOJ008742-RA">
    <property type="protein sequence ID" value="LLOJ008742-PA"/>
    <property type="gene ID" value="LLOJ008742"/>
</dbReference>
<reference evidence="2" key="1">
    <citation type="submission" date="2020-05" db="UniProtKB">
        <authorList>
            <consortium name="EnsemblMetazoa"/>
        </authorList>
    </citation>
    <scope>IDENTIFICATION</scope>
    <source>
        <strain evidence="2">Jacobina</strain>
    </source>
</reference>
<dbReference type="VEuPathDB" id="VectorBase:LLONM1_002018"/>
<feature type="domain" description="UMA" evidence="1">
    <location>
        <begin position="163"/>
        <end position="212"/>
    </location>
</feature>
<sequence length="214" mass="24444">LELLPASWILYCAESITENHLINRHPKICFKVRTIQRRASYRVVDASRRDTLKMSPIVDATSPAWHFDEILKHKNNQFLLIRKIIEMFSFFKSKKQSPEEPIPPANPSPAKQDEFVMVDPKPQQPQQPGIYPSIGPGMAPPYAGLPGSFPPPTVAPQQPYNALQGVPFKFSDQLCTSDKTEVTKIMLYDFLEVFSRNHQKDDYDFSVERSVINV</sequence>
<dbReference type="EMBL" id="AJWK01029689">
    <property type="status" value="NOT_ANNOTATED_CDS"/>
    <property type="molecule type" value="Genomic_DNA"/>
</dbReference>
<keyword evidence="3" id="KW-1185">Reference proteome</keyword>
<evidence type="ECO:0000259" key="1">
    <source>
        <dbReference type="PROSITE" id="PS51497"/>
    </source>
</evidence>
<dbReference type="AlphaFoldDB" id="A0A1B0CUV7"/>
<dbReference type="InterPro" id="IPR023340">
    <property type="entry name" value="UMA"/>
</dbReference>
<name>A0A1B0CUV7_LUTLO</name>
<accession>A0A1B0CUV7</accession>
<protein>
    <recommendedName>
        <fullName evidence="1">UMA domain-containing protein</fullName>
    </recommendedName>
</protein>
<dbReference type="Proteomes" id="UP000092461">
    <property type="component" value="Unassembled WGS sequence"/>
</dbReference>
<organism evidence="2 3">
    <name type="scientific">Lutzomyia longipalpis</name>
    <name type="common">Sand fly</name>
    <dbReference type="NCBI Taxonomy" id="7200"/>
    <lineage>
        <taxon>Eukaryota</taxon>
        <taxon>Metazoa</taxon>
        <taxon>Ecdysozoa</taxon>
        <taxon>Arthropoda</taxon>
        <taxon>Hexapoda</taxon>
        <taxon>Insecta</taxon>
        <taxon>Pterygota</taxon>
        <taxon>Neoptera</taxon>
        <taxon>Endopterygota</taxon>
        <taxon>Diptera</taxon>
        <taxon>Nematocera</taxon>
        <taxon>Psychodoidea</taxon>
        <taxon>Psychodidae</taxon>
        <taxon>Lutzomyia</taxon>
        <taxon>Lutzomyia</taxon>
    </lineage>
</organism>
<dbReference type="EMBL" id="AJWK01029690">
    <property type="status" value="NOT_ANNOTATED_CDS"/>
    <property type="molecule type" value="Genomic_DNA"/>
</dbReference>
<dbReference type="PROSITE" id="PS51497">
    <property type="entry name" value="UMA"/>
    <property type="match status" value="1"/>
</dbReference>